<proteinExistence type="predicted"/>
<gene>
    <name evidence="1" type="ORF">F4820DRAFT_441083</name>
</gene>
<keyword evidence="2" id="KW-1185">Reference proteome</keyword>
<comment type="caution">
    <text evidence="1">The sequence shown here is derived from an EMBL/GenBank/DDBJ whole genome shotgun (WGS) entry which is preliminary data.</text>
</comment>
<organism evidence="1 2">
    <name type="scientific">Hypoxylon rubiginosum</name>
    <dbReference type="NCBI Taxonomy" id="110542"/>
    <lineage>
        <taxon>Eukaryota</taxon>
        <taxon>Fungi</taxon>
        <taxon>Dikarya</taxon>
        <taxon>Ascomycota</taxon>
        <taxon>Pezizomycotina</taxon>
        <taxon>Sordariomycetes</taxon>
        <taxon>Xylariomycetidae</taxon>
        <taxon>Xylariales</taxon>
        <taxon>Hypoxylaceae</taxon>
        <taxon>Hypoxylon</taxon>
    </lineage>
</organism>
<dbReference type="EMBL" id="MU393665">
    <property type="protein sequence ID" value="KAI4859010.1"/>
    <property type="molecule type" value="Genomic_DNA"/>
</dbReference>
<name>A0ACB9YJH3_9PEZI</name>
<evidence type="ECO:0000313" key="2">
    <source>
        <dbReference type="Proteomes" id="UP001497700"/>
    </source>
</evidence>
<reference evidence="1 2" key="1">
    <citation type="journal article" date="2022" name="New Phytol.">
        <title>Ecological generalism drives hyperdiversity of secondary metabolite gene clusters in xylarialean endophytes.</title>
        <authorList>
            <person name="Franco M.E.E."/>
            <person name="Wisecaver J.H."/>
            <person name="Arnold A.E."/>
            <person name="Ju Y.M."/>
            <person name="Slot J.C."/>
            <person name="Ahrendt S."/>
            <person name="Moore L.P."/>
            <person name="Eastman K.E."/>
            <person name="Scott K."/>
            <person name="Konkel Z."/>
            <person name="Mondo S.J."/>
            <person name="Kuo A."/>
            <person name="Hayes R.D."/>
            <person name="Haridas S."/>
            <person name="Andreopoulos B."/>
            <person name="Riley R."/>
            <person name="LaButti K."/>
            <person name="Pangilinan J."/>
            <person name="Lipzen A."/>
            <person name="Amirebrahimi M."/>
            <person name="Yan J."/>
            <person name="Adam C."/>
            <person name="Keymanesh K."/>
            <person name="Ng V."/>
            <person name="Louie K."/>
            <person name="Northen T."/>
            <person name="Drula E."/>
            <person name="Henrissat B."/>
            <person name="Hsieh H.M."/>
            <person name="Youens-Clark K."/>
            <person name="Lutzoni F."/>
            <person name="Miadlikowska J."/>
            <person name="Eastwood D.C."/>
            <person name="Hamelin R.C."/>
            <person name="Grigoriev I.V."/>
            <person name="U'Ren J.M."/>
        </authorList>
    </citation>
    <scope>NUCLEOTIDE SEQUENCE [LARGE SCALE GENOMIC DNA]</scope>
    <source>
        <strain evidence="1 2">CBS 119005</strain>
    </source>
</reference>
<keyword evidence="1" id="KW-0472">Membrane</keyword>
<evidence type="ECO:0000313" key="1">
    <source>
        <dbReference type="EMBL" id="KAI4859010.1"/>
    </source>
</evidence>
<protein>
    <submittedName>
        <fullName evidence="1">Ferric reductase like transmembrane component-domain-containing protein</fullName>
    </submittedName>
</protein>
<accession>A0ACB9YJH3</accession>
<keyword evidence="1" id="KW-0812">Transmembrane</keyword>
<dbReference type="Proteomes" id="UP001497700">
    <property type="component" value="Unassembled WGS sequence"/>
</dbReference>
<sequence>MAAKAMPMDMDMGGSSGSGNITDLPLSDPRCDSDACAAFKAAHQLSQATVSYDHQYEYGHYTTWYYLAAIGVAMVVYIYRLNRNRAARRQPPVSGKSTLAHKALALCRMVNYRHFKGRVADYLGPPSIGSLAFIAITSLFLLLLTFLVHPYYRDRRGYGSPPLAVRSGLMSQACTPIIIALAGKVNFITMLTGISHEKLNVFHRWVSYMCLFLAIAHTVPFIVAPLRDGGPAALHKQYYKHGSMEYTGTPALSILVGIIVLSIPWIRHRFYNFFYRLHVPMYVVYLGLLFWHSKQEKDSWVYLYATLAIWLASCVVRLFYKWQTFSIFRDWFQGFPARLYELPGGMTKLTILAPSDFKWKPGQHVWLRIPHLSILQNHPFTIANLPTTPSNSSTHGTDAQEMVFYVRAHHGLTLDLLKSVANHDIAEASGRSVSVHVDGPYGGLVEDVPALYESQIFVAGGSGISACLPWIEHTTRRISQGSSITKTIHLIWMVRYASQVQWITEELEPLINAHPDLIHVEIFVTDSSSSTPAVANTDSEKDSEKDSERNSDSGAADSKPSEEATTTVSPKLGQVHNQRPYLPTLIPTLLMARRCFILGCGPDSLRTDLANAASAAQKKVLTGDTDIVTLHTESFGW</sequence>